<gene>
    <name evidence="2" type="ORF">C0Q70_11218</name>
</gene>
<accession>A0A2T7P5C0</accession>
<dbReference type="EMBL" id="PZQS01000006">
    <property type="protein sequence ID" value="PVD28625.1"/>
    <property type="molecule type" value="Genomic_DNA"/>
</dbReference>
<reference evidence="2 3" key="1">
    <citation type="submission" date="2018-04" db="EMBL/GenBank/DDBJ databases">
        <title>The genome of golden apple snail Pomacea canaliculata provides insight into stress tolerance and invasive adaptation.</title>
        <authorList>
            <person name="Liu C."/>
            <person name="Liu B."/>
            <person name="Ren Y."/>
            <person name="Zhang Y."/>
            <person name="Wang H."/>
            <person name="Li S."/>
            <person name="Jiang F."/>
            <person name="Yin L."/>
            <person name="Zhang G."/>
            <person name="Qian W."/>
            <person name="Fan W."/>
        </authorList>
    </citation>
    <scope>NUCLEOTIDE SEQUENCE [LARGE SCALE GENOMIC DNA]</scope>
    <source>
        <strain evidence="2">SZHN2017</strain>
        <tissue evidence="2">Muscle</tissue>
    </source>
</reference>
<organism evidence="2 3">
    <name type="scientific">Pomacea canaliculata</name>
    <name type="common">Golden apple snail</name>
    <dbReference type="NCBI Taxonomy" id="400727"/>
    <lineage>
        <taxon>Eukaryota</taxon>
        <taxon>Metazoa</taxon>
        <taxon>Spiralia</taxon>
        <taxon>Lophotrochozoa</taxon>
        <taxon>Mollusca</taxon>
        <taxon>Gastropoda</taxon>
        <taxon>Caenogastropoda</taxon>
        <taxon>Architaenioglossa</taxon>
        <taxon>Ampullarioidea</taxon>
        <taxon>Ampullariidae</taxon>
        <taxon>Pomacea</taxon>
    </lineage>
</organism>
<evidence type="ECO:0000313" key="2">
    <source>
        <dbReference type="EMBL" id="PVD28625.1"/>
    </source>
</evidence>
<dbReference type="Proteomes" id="UP000245119">
    <property type="component" value="Linkage Group LG6"/>
</dbReference>
<evidence type="ECO:0000313" key="3">
    <source>
        <dbReference type="Proteomes" id="UP000245119"/>
    </source>
</evidence>
<comment type="caution">
    <text evidence="2">The sequence shown here is derived from an EMBL/GenBank/DDBJ whole genome shotgun (WGS) entry which is preliminary data.</text>
</comment>
<feature type="region of interest" description="Disordered" evidence="1">
    <location>
        <begin position="34"/>
        <end position="71"/>
    </location>
</feature>
<dbReference type="OrthoDB" id="1697690at2759"/>
<evidence type="ECO:0000256" key="1">
    <source>
        <dbReference type="SAM" id="MobiDB-lite"/>
    </source>
</evidence>
<proteinExistence type="predicted"/>
<keyword evidence="3" id="KW-1185">Reference proteome</keyword>
<name>A0A2T7P5C0_POMCA</name>
<protein>
    <submittedName>
        <fullName evidence="2">Uncharacterized protein</fullName>
    </submittedName>
</protein>
<dbReference type="AlphaFoldDB" id="A0A2T7P5C0"/>
<sequence length="71" mass="8386">MSVCSYLTPQEEKKKHHIQVVEKEIRTHPELYPELHPKAHPSEVDQEKEVGEFDSKYQLKKEPEPHIKPSL</sequence>